<dbReference type="Pfam" id="PF00234">
    <property type="entry name" value="Tryp_alpha_amyl"/>
    <property type="match status" value="1"/>
</dbReference>
<keyword evidence="2" id="KW-0758">Storage protein</keyword>
<dbReference type="InterPro" id="IPR000617">
    <property type="entry name" value="Napin/2SS/CON"/>
</dbReference>
<keyword evidence="7" id="KW-1185">Reference proteome</keyword>
<dbReference type="EMBL" id="JAMZMK010001161">
    <property type="protein sequence ID" value="KAI7755394.1"/>
    <property type="molecule type" value="Genomic_DNA"/>
</dbReference>
<evidence type="ECO:0000313" key="6">
    <source>
        <dbReference type="EMBL" id="KAI7755394.1"/>
    </source>
</evidence>
<evidence type="ECO:0000313" key="7">
    <source>
        <dbReference type="Proteomes" id="UP001206925"/>
    </source>
</evidence>
<evidence type="ECO:0000256" key="2">
    <source>
        <dbReference type="ARBA" id="ARBA00022761"/>
    </source>
</evidence>
<dbReference type="Proteomes" id="UP001206925">
    <property type="component" value="Unassembled WGS sequence"/>
</dbReference>
<sequence>MAKLTIVLAIALTVHVAFVSAHTTIITTTIDDENPISEHQECRQQLREHELYQCRTYLQQGQTQTPWELDNKHKEKKKHQEEGLQQCCQELKNVDKQCQCEAVKQVFRDVQTQQQQQGGEYHSQEMEQLKHRAQNLSNKCKLETKRCNRYHHDHYHYRH</sequence>
<dbReference type="Gene3D" id="1.10.110.10">
    <property type="entry name" value="Plant lipid-transfer and hydrophobic proteins"/>
    <property type="match status" value="1"/>
</dbReference>
<reference evidence="6" key="1">
    <citation type="submission" date="2022-06" db="EMBL/GenBank/DDBJ databases">
        <title>Uncovering the hologenomic basis of an extraordinary plant invasion.</title>
        <authorList>
            <person name="Bieker V.C."/>
            <person name="Martin M.D."/>
            <person name="Gilbert T."/>
            <person name="Hodgins K."/>
            <person name="Battlay P."/>
            <person name="Petersen B."/>
            <person name="Wilson J."/>
        </authorList>
    </citation>
    <scope>NUCLEOTIDE SEQUENCE</scope>
    <source>
        <strain evidence="6">AA19_3_7</strain>
        <tissue evidence="6">Leaf</tissue>
    </source>
</reference>
<feature type="domain" description="Bifunctional inhibitor/plant lipid transfer protein/seed storage helical" evidence="5">
    <location>
        <begin position="42"/>
        <end position="147"/>
    </location>
</feature>
<dbReference type="SMART" id="SM00499">
    <property type="entry name" value="AAI"/>
    <property type="match status" value="1"/>
</dbReference>
<name>A0AAD5GW71_AMBAR</name>
<keyword evidence="4" id="KW-0732">Signal</keyword>
<protein>
    <recommendedName>
        <fullName evidence="5">Bifunctional inhibitor/plant lipid transfer protein/seed storage helical domain-containing protein</fullName>
    </recommendedName>
</protein>
<evidence type="ECO:0000256" key="4">
    <source>
        <dbReference type="SAM" id="SignalP"/>
    </source>
</evidence>
<keyword evidence="3" id="KW-0708">Seed storage protein</keyword>
<dbReference type="SUPFAM" id="SSF47699">
    <property type="entry name" value="Bifunctional inhibitor/lipid-transfer protein/seed storage 2S albumin"/>
    <property type="match status" value="1"/>
</dbReference>
<dbReference type="PANTHER" id="PTHR35496:SF4">
    <property type="entry name" value="2S SULFUR-RICH SEED STORAGE PROTEIN 2-LIKE"/>
    <property type="match status" value="1"/>
</dbReference>
<comment type="similarity">
    <text evidence="1">Belongs to the 2S seed storage albumins family.</text>
</comment>
<dbReference type="PANTHER" id="PTHR35496">
    <property type="entry name" value="2S SEED STORAGE PROTEIN 1-RELATED"/>
    <property type="match status" value="1"/>
</dbReference>
<dbReference type="GO" id="GO:0045735">
    <property type="term" value="F:nutrient reservoir activity"/>
    <property type="evidence" value="ECO:0007669"/>
    <property type="project" value="UniProtKB-KW"/>
</dbReference>
<feature type="chain" id="PRO_5042015681" description="Bifunctional inhibitor/plant lipid transfer protein/seed storage helical domain-containing protein" evidence="4">
    <location>
        <begin position="22"/>
        <end position="159"/>
    </location>
</feature>
<comment type="caution">
    <text evidence="6">The sequence shown here is derived from an EMBL/GenBank/DDBJ whole genome shotgun (WGS) entry which is preliminary data.</text>
</comment>
<evidence type="ECO:0000259" key="5">
    <source>
        <dbReference type="SMART" id="SM00499"/>
    </source>
</evidence>
<evidence type="ECO:0000256" key="1">
    <source>
        <dbReference type="ARBA" id="ARBA00008262"/>
    </source>
</evidence>
<proteinExistence type="inferred from homology"/>
<evidence type="ECO:0000256" key="3">
    <source>
        <dbReference type="ARBA" id="ARBA00023129"/>
    </source>
</evidence>
<organism evidence="6 7">
    <name type="scientific">Ambrosia artemisiifolia</name>
    <name type="common">Common ragweed</name>
    <dbReference type="NCBI Taxonomy" id="4212"/>
    <lineage>
        <taxon>Eukaryota</taxon>
        <taxon>Viridiplantae</taxon>
        <taxon>Streptophyta</taxon>
        <taxon>Embryophyta</taxon>
        <taxon>Tracheophyta</taxon>
        <taxon>Spermatophyta</taxon>
        <taxon>Magnoliopsida</taxon>
        <taxon>eudicotyledons</taxon>
        <taxon>Gunneridae</taxon>
        <taxon>Pentapetalae</taxon>
        <taxon>asterids</taxon>
        <taxon>campanulids</taxon>
        <taxon>Asterales</taxon>
        <taxon>Asteraceae</taxon>
        <taxon>Asteroideae</taxon>
        <taxon>Heliantheae alliance</taxon>
        <taxon>Heliantheae</taxon>
        <taxon>Ambrosia</taxon>
    </lineage>
</organism>
<gene>
    <name evidence="6" type="ORF">M8C21_024722</name>
</gene>
<feature type="signal peptide" evidence="4">
    <location>
        <begin position="1"/>
        <end position="21"/>
    </location>
</feature>
<dbReference type="AlphaFoldDB" id="A0AAD5GW71"/>
<dbReference type="InterPro" id="IPR036312">
    <property type="entry name" value="Bifun_inhib/LTP/seed_sf"/>
</dbReference>
<dbReference type="InterPro" id="IPR016140">
    <property type="entry name" value="Bifunc_inhib/LTP/seed_store"/>
</dbReference>
<accession>A0AAD5GW71</accession>